<evidence type="ECO:0000313" key="1">
    <source>
        <dbReference type="EMBL" id="HIQ80205.1"/>
    </source>
</evidence>
<gene>
    <name evidence="1" type="ORF">IAD32_02845</name>
</gene>
<dbReference type="EMBL" id="DVFW01000018">
    <property type="protein sequence ID" value="HIQ80205.1"/>
    <property type="molecule type" value="Genomic_DNA"/>
</dbReference>
<sequence>MDFNAFSAGIEPGGLRNKDEIRLLICYVLESVDKPMSFNSMIGILQETGLANYFEGVEAWGSLEKNKNIASTPEDPSLFTVTASGRMIATQLENELPSSARDKAVGAALMLFHRQRAEKENAVHIKKLGNGYNVSCHISGGDMDLFHFDLYVPDSAQARVVKRNFHKNPDRIYNIMIAVLTKNTDLAKNALEELTDRKS</sequence>
<proteinExistence type="predicted"/>
<protein>
    <submittedName>
        <fullName evidence="1">DUF4364 family protein</fullName>
    </submittedName>
</protein>
<reference evidence="1" key="2">
    <citation type="journal article" date="2021" name="PeerJ">
        <title>Extensive microbial diversity within the chicken gut microbiome revealed by metagenomics and culture.</title>
        <authorList>
            <person name="Gilroy R."/>
            <person name="Ravi A."/>
            <person name="Getino M."/>
            <person name="Pursley I."/>
            <person name="Horton D.L."/>
            <person name="Alikhan N.F."/>
            <person name="Baker D."/>
            <person name="Gharbi K."/>
            <person name="Hall N."/>
            <person name="Watson M."/>
            <person name="Adriaenssens E.M."/>
            <person name="Foster-Nyarko E."/>
            <person name="Jarju S."/>
            <person name="Secka A."/>
            <person name="Antonio M."/>
            <person name="Oren A."/>
            <person name="Chaudhuri R.R."/>
            <person name="La Ragione R."/>
            <person name="Hildebrand F."/>
            <person name="Pallen M.J."/>
        </authorList>
    </citation>
    <scope>NUCLEOTIDE SEQUENCE</scope>
    <source>
        <strain evidence="1">ChiSjej1B19-3389</strain>
    </source>
</reference>
<accession>A0A9D0ZGN3</accession>
<comment type="caution">
    <text evidence="1">The sequence shown here is derived from an EMBL/GenBank/DDBJ whole genome shotgun (WGS) entry which is preliminary data.</text>
</comment>
<dbReference type="InterPro" id="IPR025374">
    <property type="entry name" value="DUF4364"/>
</dbReference>
<organism evidence="1 2">
    <name type="scientific">Candidatus Scatavimonas merdigallinarum</name>
    <dbReference type="NCBI Taxonomy" id="2840914"/>
    <lineage>
        <taxon>Bacteria</taxon>
        <taxon>Bacillati</taxon>
        <taxon>Bacillota</taxon>
        <taxon>Clostridia</taxon>
        <taxon>Eubacteriales</taxon>
        <taxon>Oscillospiraceae</taxon>
        <taxon>Oscillospiraceae incertae sedis</taxon>
        <taxon>Candidatus Scatavimonas</taxon>
    </lineage>
</organism>
<dbReference type="Proteomes" id="UP000886787">
    <property type="component" value="Unassembled WGS sequence"/>
</dbReference>
<reference evidence="1" key="1">
    <citation type="submission" date="2020-10" db="EMBL/GenBank/DDBJ databases">
        <authorList>
            <person name="Gilroy R."/>
        </authorList>
    </citation>
    <scope>NUCLEOTIDE SEQUENCE</scope>
    <source>
        <strain evidence="1">ChiSjej1B19-3389</strain>
    </source>
</reference>
<evidence type="ECO:0000313" key="2">
    <source>
        <dbReference type="Proteomes" id="UP000886787"/>
    </source>
</evidence>
<dbReference type="Pfam" id="PF14277">
    <property type="entry name" value="DUF4364"/>
    <property type="match status" value="1"/>
</dbReference>
<dbReference type="AlphaFoldDB" id="A0A9D0ZGN3"/>
<name>A0A9D0ZGN3_9FIRM</name>